<feature type="domain" description="ORC1/DEAH AAA+ ATPase" evidence="1">
    <location>
        <begin position="120"/>
        <end position="234"/>
    </location>
</feature>
<reference evidence="2" key="2">
    <citation type="journal article" date="2022" name="Sci. Total Environ.">
        <title>Prevalence, transmission, and molecular epidemiology of tet(X)-positive bacteria among humans, animals, and environmental niches in China: An epidemiological, and genomic-based study.</title>
        <authorList>
            <person name="Dong N."/>
            <person name="Zeng Y."/>
            <person name="Cai C."/>
            <person name="Sun C."/>
            <person name="Lu J."/>
            <person name="Liu C."/>
            <person name="Zhou H."/>
            <person name="Sun Q."/>
            <person name="Shu L."/>
            <person name="Wang H."/>
            <person name="Wang Y."/>
            <person name="Wang S."/>
            <person name="Wu C."/>
            <person name="Chan E.W."/>
            <person name="Chen G."/>
            <person name="Shen Z."/>
            <person name="Chen S."/>
            <person name="Zhang R."/>
        </authorList>
    </citation>
    <scope>NUCLEOTIDE SEQUENCE</scope>
    <source>
        <strain evidence="2">210</strain>
    </source>
</reference>
<dbReference type="Pfam" id="PF13401">
    <property type="entry name" value="AAA_22"/>
    <property type="match status" value="1"/>
</dbReference>
<dbReference type="AlphaFoldDB" id="A0AAW7DJ72"/>
<evidence type="ECO:0000313" key="2">
    <source>
        <dbReference type="EMBL" id="MDM1551526.1"/>
    </source>
</evidence>
<name>A0AAW7DJ72_9FLAO</name>
<reference evidence="2" key="1">
    <citation type="submission" date="2020-06" db="EMBL/GenBank/DDBJ databases">
        <authorList>
            <person name="Dong N."/>
        </authorList>
    </citation>
    <scope>NUCLEOTIDE SEQUENCE</scope>
    <source>
        <strain evidence="2">210</strain>
    </source>
</reference>
<dbReference type="InterPro" id="IPR027417">
    <property type="entry name" value="P-loop_NTPase"/>
</dbReference>
<dbReference type="RefSeq" id="WP_286486074.1">
    <property type="nucleotide sequence ID" value="NZ_JACALR010000004.1"/>
</dbReference>
<accession>A0AAW7DJ72</accession>
<keyword evidence="2" id="KW-0067">ATP-binding</keyword>
<protein>
    <submittedName>
        <fullName evidence="2">ATP-binding protein</fullName>
    </submittedName>
</protein>
<evidence type="ECO:0000259" key="1">
    <source>
        <dbReference type="Pfam" id="PF13401"/>
    </source>
</evidence>
<dbReference type="Gene3D" id="3.40.50.300">
    <property type="entry name" value="P-loop containing nucleotide triphosphate hydrolases"/>
    <property type="match status" value="1"/>
</dbReference>
<evidence type="ECO:0000313" key="3">
    <source>
        <dbReference type="Proteomes" id="UP001173578"/>
    </source>
</evidence>
<sequence length="315" mass="36382">MWHKLQQLEVGEVRYNKIMIMESRLTPQFKIKVIEAIKVARSNYGGSNKAFSKIIDLNEGIISNILTDKELEGKISDANYLRIGQMLNVRMNEKPWKIVRTLVYNEMEDNLAYCKNTSSSMMFVDDKGIGKTECAKHIISKMKNAFYIDCSQCKSKNAFIRTLAKTIGLEPKGKYYEILESIKYYLLILDKPLIVLDEFGDLDYNSFLEIKALQNATPKQCAWYAIGAEGLRKKMERGIENQKIGFVECFSRFGEDFIKMVPTGHENRQSFYEQLTTSVAKGQIEDSAKIRRYVNKCVKGDYSLRKLRDLIEMND</sequence>
<dbReference type="InterPro" id="IPR049945">
    <property type="entry name" value="AAA_22"/>
</dbReference>
<keyword evidence="2" id="KW-0547">Nucleotide-binding</keyword>
<dbReference type="GO" id="GO:0005524">
    <property type="term" value="F:ATP binding"/>
    <property type="evidence" value="ECO:0007669"/>
    <property type="project" value="UniProtKB-KW"/>
</dbReference>
<proteinExistence type="predicted"/>
<dbReference type="Proteomes" id="UP001173578">
    <property type="component" value="Unassembled WGS sequence"/>
</dbReference>
<dbReference type="EMBL" id="JACALR010000004">
    <property type="protein sequence ID" value="MDM1551526.1"/>
    <property type="molecule type" value="Genomic_DNA"/>
</dbReference>
<dbReference type="SUPFAM" id="SSF52540">
    <property type="entry name" value="P-loop containing nucleoside triphosphate hydrolases"/>
    <property type="match status" value="1"/>
</dbReference>
<dbReference type="GO" id="GO:0016887">
    <property type="term" value="F:ATP hydrolysis activity"/>
    <property type="evidence" value="ECO:0007669"/>
    <property type="project" value="InterPro"/>
</dbReference>
<organism evidence="2 3">
    <name type="scientific">Empedobacter falsenii</name>
    <dbReference type="NCBI Taxonomy" id="343874"/>
    <lineage>
        <taxon>Bacteria</taxon>
        <taxon>Pseudomonadati</taxon>
        <taxon>Bacteroidota</taxon>
        <taxon>Flavobacteriia</taxon>
        <taxon>Flavobacteriales</taxon>
        <taxon>Weeksellaceae</taxon>
        <taxon>Empedobacter</taxon>
    </lineage>
</organism>
<gene>
    <name evidence="2" type="ORF">HX095_09895</name>
</gene>
<comment type="caution">
    <text evidence="2">The sequence shown here is derived from an EMBL/GenBank/DDBJ whole genome shotgun (WGS) entry which is preliminary data.</text>
</comment>